<dbReference type="Gene3D" id="3.40.50.2000">
    <property type="entry name" value="Glycogen Phosphorylase B"/>
    <property type="match status" value="2"/>
</dbReference>
<feature type="domain" description="Glycosyltransferase subfamily 4-like N-terminal" evidence="2">
    <location>
        <begin position="17"/>
        <end position="189"/>
    </location>
</feature>
<dbReference type="EMBL" id="CBKE010000252">
    <property type="protein sequence ID" value="CDF05282.1"/>
    <property type="molecule type" value="Genomic_DNA"/>
</dbReference>
<evidence type="ECO:0000259" key="1">
    <source>
        <dbReference type="Pfam" id="PF00534"/>
    </source>
</evidence>
<keyword evidence="3" id="KW-0808">Transferase</keyword>
<dbReference type="InterPro" id="IPR001296">
    <property type="entry name" value="Glyco_trans_1"/>
</dbReference>
<gene>
    <name evidence="3" type="ORF">BN715_01547</name>
</gene>
<name>R7MZK7_MEGEL</name>
<reference evidence="3" key="1">
    <citation type="submission" date="2012-11" db="EMBL/GenBank/DDBJ databases">
        <title>Dependencies among metagenomic species, viruses, plasmids and units of genetic variation.</title>
        <authorList>
            <person name="Nielsen H.B."/>
            <person name="Almeida M."/>
            <person name="Juncker A.S."/>
            <person name="Rasmussen S."/>
            <person name="Li J."/>
            <person name="Sunagawa S."/>
            <person name="Plichta D."/>
            <person name="Gautier L."/>
            <person name="Le Chatelier E."/>
            <person name="Peletier E."/>
            <person name="Bonde I."/>
            <person name="Nielsen T."/>
            <person name="Manichanh C."/>
            <person name="Arumugam M."/>
            <person name="Batto J."/>
            <person name="Santos M.B.Q.D."/>
            <person name="Blom N."/>
            <person name="Borruel N."/>
            <person name="Burgdorf K.S."/>
            <person name="Boumezbeur F."/>
            <person name="Casellas F."/>
            <person name="Dore J."/>
            <person name="Guarner F."/>
            <person name="Hansen T."/>
            <person name="Hildebrand F."/>
            <person name="Kaas R.S."/>
            <person name="Kennedy S."/>
            <person name="Kristiansen K."/>
            <person name="Kultima J.R."/>
            <person name="Leonard P."/>
            <person name="Levenez F."/>
            <person name="Lund O."/>
            <person name="Moumen B."/>
            <person name="Le Paslier D."/>
            <person name="Pons N."/>
            <person name="Pedersen O."/>
            <person name="Prifti E."/>
            <person name="Qin J."/>
            <person name="Raes J."/>
            <person name="Tap J."/>
            <person name="Tims S."/>
            <person name="Ussery D.W."/>
            <person name="Yamada T."/>
            <person name="MetaHit consortium"/>
            <person name="Renault P."/>
            <person name="Sicheritz-Ponten T."/>
            <person name="Bork P."/>
            <person name="Wang J."/>
            <person name="Brunak S."/>
            <person name="Ehrlich S.D."/>
        </authorList>
    </citation>
    <scope>NUCLEOTIDE SEQUENCE [LARGE SCALE GENOMIC DNA]</scope>
</reference>
<comment type="caution">
    <text evidence="3">The sequence shown here is derived from an EMBL/GenBank/DDBJ whole genome shotgun (WGS) entry which is preliminary data.</text>
</comment>
<dbReference type="Pfam" id="PF00534">
    <property type="entry name" value="Glycos_transf_1"/>
    <property type="match status" value="1"/>
</dbReference>
<dbReference type="GO" id="GO:0016757">
    <property type="term" value="F:glycosyltransferase activity"/>
    <property type="evidence" value="ECO:0007669"/>
    <property type="project" value="InterPro"/>
</dbReference>
<dbReference type="PANTHER" id="PTHR45947">
    <property type="entry name" value="SULFOQUINOVOSYL TRANSFERASE SQD2"/>
    <property type="match status" value="1"/>
</dbReference>
<dbReference type="InterPro" id="IPR050194">
    <property type="entry name" value="Glycosyltransferase_grp1"/>
</dbReference>
<accession>R7MZK7</accession>
<organism evidence="3">
    <name type="scientific">Megasphaera elsdenii CAG:570</name>
    <dbReference type="NCBI Taxonomy" id="1263087"/>
    <lineage>
        <taxon>Bacteria</taxon>
        <taxon>Bacillati</taxon>
        <taxon>Bacillota</taxon>
        <taxon>Negativicutes</taxon>
        <taxon>Veillonellales</taxon>
        <taxon>Veillonellaceae</taxon>
        <taxon>Megasphaera</taxon>
    </lineage>
</organism>
<protein>
    <submittedName>
        <fullName evidence="3">Glycosyltransferase group 1 family protein</fullName>
    </submittedName>
</protein>
<proteinExistence type="predicted"/>
<evidence type="ECO:0000259" key="2">
    <source>
        <dbReference type="Pfam" id="PF13439"/>
    </source>
</evidence>
<dbReference type="CDD" id="cd03801">
    <property type="entry name" value="GT4_PimA-like"/>
    <property type="match status" value="1"/>
</dbReference>
<dbReference type="Pfam" id="PF13439">
    <property type="entry name" value="Glyco_transf_4"/>
    <property type="match status" value="1"/>
</dbReference>
<feature type="domain" description="Glycosyl transferase family 1" evidence="1">
    <location>
        <begin position="199"/>
        <end position="345"/>
    </location>
</feature>
<dbReference type="SUPFAM" id="SSF53756">
    <property type="entry name" value="UDP-Glycosyltransferase/glycogen phosphorylase"/>
    <property type="match status" value="1"/>
</dbReference>
<dbReference type="InterPro" id="IPR028098">
    <property type="entry name" value="Glyco_trans_4-like_N"/>
</dbReference>
<evidence type="ECO:0000313" key="3">
    <source>
        <dbReference type="EMBL" id="CDF05282.1"/>
    </source>
</evidence>
<dbReference type="Proteomes" id="UP000017908">
    <property type="component" value="Unassembled WGS sequence"/>
</dbReference>
<sequence>MNILLVSSDNNKTSGAFLCLVSLAKYLIEEFDYKVIVTVPKQGDGIELLQENNIPYYYVRSFSWITYNGYGIKAIAKTIFKKMAMLYNWRAIRQTSDIIERENIDIVHINTIFSYVGAVAAKLKHKKVVWHIRESLDKGFNSHIVNGKKGYELINQSDRVIAVSNTVLNEYKSFIHSQIFEVVYDGIDSKFYAPKHEILKKQPVVFACIGALVKDKNQLELLKSINKIKENGITNFKLLLIGDGVMETQLKSFVERNQLQNYVEFYGRRKDVDDILKQVDCLFSVSCAEAFGRTIIEGMLSGCLVIAADSPDSAACELIQSGKTGILYPLGDIGRLTEILRNICLHKNDQSLRNIAFEGQKEAMMKYSSLTNAEKIRDVYLHVCEDN</sequence>
<dbReference type="AlphaFoldDB" id="R7MZK7"/>
<dbReference type="PANTHER" id="PTHR45947:SF3">
    <property type="entry name" value="SULFOQUINOVOSYL TRANSFERASE SQD2"/>
    <property type="match status" value="1"/>
</dbReference>